<name>A0A834WKU1_9FABA</name>
<comment type="caution">
    <text evidence="3">The sequence shown here is derived from an EMBL/GenBank/DDBJ whole genome shotgun (WGS) entry which is preliminary data.</text>
</comment>
<dbReference type="Proteomes" id="UP000634136">
    <property type="component" value="Unassembled WGS sequence"/>
</dbReference>
<dbReference type="EMBL" id="JAAIUW010000006">
    <property type="protein sequence ID" value="KAF7827000.1"/>
    <property type="molecule type" value="Genomic_DNA"/>
</dbReference>
<comment type="cofactor">
    <cofactor evidence="1">
        <name>Cu cation</name>
        <dbReference type="ChEBI" id="CHEBI:23378"/>
    </cofactor>
    <text evidence="1">Contains 1 topaquinone per subunit.</text>
</comment>
<dbReference type="SUPFAM" id="SSF49998">
    <property type="entry name" value="Amine oxidase catalytic domain"/>
    <property type="match status" value="1"/>
</dbReference>
<dbReference type="PANTHER" id="PTHR10638">
    <property type="entry name" value="COPPER AMINE OXIDASE"/>
    <property type="match status" value="1"/>
</dbReference>
<organism evidence="3 4">
    <name type="scientific">Senna tora</name>
    <dbReference type="NCBI Taxonomy" id="362788"/>
    <lineage>
        <taxon>Eukaryota</taxon>
        <taxon>Viridiplantae</taxon>
        <taxon>Streptophyta</taxon>
        <taxon>Embryophyta</taxon>
        <taxon>Tracheophyta</taxon>
        <taxon>Spermatophyta</taxon>
        <taxon>Magnoliopsida</taxon>
        <taxon>eudicotyledons</taxon>
        <taxon>Gunneridae</taxon>
        <taxon>Pentapetalae</taxon>
        <taxon>rosids</taxon>
        <taxon>fabids</taxon>
        <taxon>Fabales</taxon>
        <taxon>Fabaceae</taxon>
        <taxon>Caesalpinioideae</taxon>
        <taxon>Cassia clade</taxon>
        <taxon>Senna</taxon>
    </lineage>
</organism>
<keyword evidence="1" id="KW-0186">Copper</keyword>
<evidence type="ECO:0000256" key="1">
    <source>
        <dbReference type="RuleBase" id="RU000672"/>
    </source>
</evidence>
<evidence type="ECO:0000313" key="4">
    <source>
        <dbReference type="Proteomes" id="UP000634136"/>
    </source>
</evidence>
<evidence type="ECO:0000259" key="2">
    <source>
        <dbReference type="Pfam" id="PF01179"/>
    </source>
</evidence>
<comment type="similarity">
    <text evidence="1">Belongs to the copper/topaquinone oxidase family.</text>
</comment>
<feature type="domain" description="Copper amine oxidase catalytic" evidence="2">
    <location>
        <begin position="35"/>
        <end position="126"/>
    </location>
</feature>
<dbReference type="GO" id="GO:0008131">
    <property type="term" value="F:primary methylamine oxidase activity"/>
    <property type="evidence" value="ECO:0007669"/>
    <property type="project" value="InterPro"/>
</dbReference>
<sequence length="134" mass="15567">MLVDVDSMKTTMYRDRYIAHLPKAGGTNLVTKEKRARVIISTASIFGGREKKRRRVMYRGHVSERFVAYMDPTEEWYFRMFMNIGEFEFGRSVDSLQPGIDCPKNTVFMDGYMGGGDRVVQQVARAIWFLAIFF</sequence>
<proteinExistence type="inferred from homology"/>
<gene>
    <name evidence="3" type="ORF">G2W53_018164</name>
</gene>
<dbReference type="GO" id="GO:0009308">
    <property type="term" value="P:amine metabolic process"/>
    <property type="evidence" value="ECO:0007669"/>
    <property type="project" value="UniProtKB-UniRule"/>
</dbReference>
<dbReference type="EC" id="1.4.3.-" evidence="1"/>
<dbReference type="InterPro" id="IPR015798">
    <property type="entry name" value="Cu_amine_oxidase_C"/>
</dbReference>
<dbReference type="InterPro" id="IPR000269">
    <property type="entry name" value="Cu_amine_oxidase"/>
</dbReference>
<dbReference type="AlphaFoldDB" id="A0A834WKU1"/>
<accession>A0A834WKU1</accession>
<dbReference type="PANTHER" id="PTHR10638:SF40">
    <property type="entry name" value="PRIMARY AMINE OXIDASE 1"/>
    <property type="match status" value="1"/>
</dbReference>
<dbReference type="OrthoDB" id="1740214at2759"/>
<dbReference type="GO" id="GO:0005507">
    <property type="term" value="F:copper ion binding"/>
    <property type="evidence" value="ECO:0007669"/>
    <property type="project" value="InterPro"/>
</dbReference>
<evidence type="ECO:0000313" key="3">
    <source>
        <dbReference type="EMBL" id="KAF7827000.1"/>
    </source>
</evidence>
<dbReference type="GO" id="GO:0048038">
    <property type="term" value="F:quinone binding"/>
    <property type="evidence" value="ECO:0007669"/>
    <property type="project" value="InterPro"/>
</dbReference>
<reference evidence="3" key="1">
    <citation type="submission" date="2020-09" db="EMBL/GenBank/DDBJ databases">
        <title>Genome-Enabled Discovery of Anthraquinone Biosynthesis in Senna tora.</title>
        <authorList>
            <person name="Kang S.-H."/>
            <person name="Pandey R.P."/>
            <person name="Lee C.-M."/>
            <person name="Sim J.-S."/>
            <person name="Jeong J.-T."/>
            <person name="Choi B.-S."/>
            <person name="Jung M."/>
            <person name="Ginzburg D."/>
            <person name="Zhao K."/>
            <person name="Won S.Y."/>
            <person name="Oh T.-J."/>
            <person name="Yu Y."/>
            <person name="Kim N.-H."/>
            <person name="Lee O.R."/>
            <person name="Lee T.-H."/>
            <person name="Bashyal P."/>
            <person name="Kim T.-S."/>
            <person name="Lee W.-H."/>
            <person name="Kawkins C."/>
            <person name="Kim C.-K."/>
            <person name="Kim J.S."/>
            <person name="Ahn B.O."/>
            <person name="Rhee S.Y."/>
            <person name="Sohng J.K."/>
        </authorList>
    </citation>
    <scope>NUCLEOTIDE SEQUENCE</scope>
    <source>
        <tissue evidence="3">Leaf</tissue>
    </source>
</reference>
<dbReference type="Pfam" id="PF01179">
    <property type="entry name" value="Cu_amine_oxid"/>
    <property type="match status" value="1"/>
</dbReference>
<dbReference type="InterPro" id="IPR036460">
    <property type="entry name" value="Cu_amine_oxidase_C_sf"/>
</dbReference>
<keyword evidence="1" id="KW-0479">Metal-binding</keyword>
<keyword evidence="1" id="KW-0560">Oxidoreductase</keyword>
<dbReference type="Gene3D" id="2.70.98.20">
    <property type="entry name" value="Copper amine oxidase, catalytic domain"/>
    <property type="match status" value="1"/>
</dbReference>
<keyword evidence="4" id="KW-1185">Reference proteome</keyword>
<protein>
    <recommendedName>
        <fullName evidence="1">Amine oxidase</fullName>
        <ecNumber evidence="1">1.4.3.-</ecNumber>
    </recommendedName>
</protein>
<keyword evidence="1" id="KW-0801">TPQ</keyword>
<comment type="PTM">
    <text evidence="1">Topaquinone (TPQ) is generated by copper-dependent autoxidation of a specific tyrosyl residue.</text>
</comment>